<accession>A0AAW0FJ25</accession>
<feature type="compositionally biased region" description="Basic and acidic residues" evidence="1">
    <location>
        <begin position="854"/>
        <end position="866"/>
    </location>
</feature>
<gene>
    <name evidence="2" type="ORF">QCA50_015527</name>
</gene>
<evidence type="ECO:0000256" key="1">
    <source>
        <dbReference type="SAM" id="MobiDB-lite"/>
    </source>
</evidence>
<feature type="compositionally biased region" description="Polar residues" evidence="1">
    <location>
        <begin position="755"/>
        <end position="768"/>
    </location>
</feature>
<reference evidence="2 3" key="1">
    <citation type="submission" date="2022-09" db="EMBL/GenBank/DDBJ databases">
        <authorList>
            <person name="Palmer J.M."/>
        </authorList>
    </citation>
    <scope>NUCLEOTIDE SEQUENCE [LARGE SCALE GENOMIC DNA]</scope>
    <source>
        <strain evidence="2 3">DSM 7382</strain>
    </source>
</reference>
<organism evidence="2 3">
    <name type="scientific">Cerrena zonata</name>
    <dbReference type="NCBI Taxonomy" id="2478898"/>
    <lineage>
        <taxon>Eukaryota</taxon>
        <taxon>Fungi</taxon>
        <taxon>Dikarya</taxon>
        <taxon>Basidiomycota</taxon>
        <taxon>Agaricomycotina</taxon>
        <taxon>Agaricomycetes</taxon>
        <taxon>Polyporales</taxon>
        <taxon>Cerrenaceae</taxon>
        <taxon>Cerrena</taxon>
    </lineage>
</organism>
<feature type="region of interest" description="Disordered" evidence="1">
    <location>
        <begin position="647"/>
        <end position="676"/>
    </location>
</feature>
<feature type="region of interest" description="Disordered" evidence="1">
    <location>
        <begin position="447"/>
        <end position="466"/>
    </location>
</feature>
<proteinExistence type="predicted"/>
<feature type="region of interest" description="Disordered" evidence="1">
    <location>
        <begin position="388"/>
        <end position="419"/>
    </location>
</feature>
<name>A0AAW0FJ25_9APHY</name>
<dbReference type="AlphaFoldDB" id="A0AAW0FJ25"/>
<feature type="region of interest" description="Disordered" evidence="1">
    <location>
        <begin position="714"/>
        <end position="768"/>
    </location>
</feature>
<feature type="region of interest" description="Disordered" evidence="1">
    <location>
        <begin position="850"/>
        <end position="900"/>
    </location>
</feature>
<feature type="compositionally biased region" description="Basic and acidic residues" evidence="1">
    <location>
        <begin position="735"/>
        <end position="748"/>
    </location>
</feature>
<protein>
    <submittedName>
        <fullName evidence="2">Uncharacterized protein</fullName>
    </submittedName>
</protein>
<keyword evidence="3" id="KW-1185">Reference proteome</keyword>
<comment type="caution">
    <text evidence="2">The sequence shown here is derived from an EMBL/GenBank/DDBJ whole genome shotgun (WGS) entry which is preliminary data.</text>
</comment>
<dbReference type="EMBL" id="JASBNA010000041">
    <property type="protein sequence ID" value="KAK7681435.1"/>
    <property type="molecule type" value="Genomic_DNA"/>
</dbReference>
<dbReference type="Proteomes" id="UP001385951">
    <property type="component" value="Unassembled WGS sequence"/>
</dbReference>
<evidence type="ECO:0000313" key="3">
    <source>
        <dbReference type="Proteomes" id="UP001385951"/>
    </source>
</evidence>
<feature type="compositionally biased region" description="Basic residues" evidence="1">
    <location>
        <begin position="402"/>
        <end position="418"/>
    </location>
</feature>
<sequence>MAKSKNTKYNFSPAQCIHLEAILPDYIECLKDEDADGCDQAIAEVTGTICKEAGIQDDSKKESVTTSVRQWLIIKSSEVKRSRVIKPFELTGIQSFHAAKWESDIKPIVLRKFTGPNPNKQKYWLKEIMIARDTLWAGLEDDDRTMYETRAREFNEGTIAKETKALYGDKHFEEELQKVLNRFGNIFDAKIIAVTVREGTEGIMSSILESKGTSKFVKTLPEHQLFQWTPAEYLTHSKAELGAAPDDGSTDTKKMALTYDEGGNPIIPPGPYENQTGILRNILAEYVRICYNKAAGKPNAVTGPPWGAMHGPWTQYIDPKYFPSRSSLPDDFDFDNFQLERVFTMPIELVLELADHLVKRQDKKSSNELPEGEEVFAWKVYLSAKKNWTPAGQPDTEPADGKKRRRKRAEIQRRKKVRVSTEGEEEIVKGLDDLDGPDGSVSGDDLDTAMVGRKGKGSISKGSPASVGESWDEKVEYLRSLSNDNHYRQIIQWLDTSQTCSQLDPEAVIPQASLHVDQRIPGWSLPIQYLPEHIHGSQEGNDLVEIFLSVWENNYATLWGMEGCLEEYALLTGQLIRDIRICQFAHGDAEDPWPSHLPLYLSNTEFNINTECRISRTCENIWQNICACTQAALLQNQSLITTMMAASGAPTGQSSAPGPSVAGPSAAQSSASGPSTLHLQEDQTFIVPSATLQAANIAMIGMSSTNEVVQTLGQTDSLPPLPRIQPIKKPLPKPRQPERKRKDSRLDLIDGQSDPAGTNQEDPTVTNRFSDHTVGVVPAAAVHPPAAANPSNNDSQAGIGTAEADLALHRADAVDSNTRHSKRLQVKPKTVWQKGGTKVTVDPAILTPDVTVHGPERLAEAIRPDEPLPDVPGTSKPMSKGKKNRKLAAGKKGARKGVKK</sequence>
<evidence type="ECO:0000313" key="2">
    <source>
        <dbReference type="EMBL" id="KAK7681435.1"/>
    </source>
</evidence>
<feature type="compositionally biased region" description="Basic residues" evidence="1">
    <location>
        <begin position="879"/>
        <end position="900"/>
    </location>
</feature>
<feature type="compositionally biased region" description="Low complexity" evidence="1">
    <location>
        <begin position="652"/>
        <end position="675"/>
    </location>
</feature>